<feature type="transmembrane region" description="Helical" evidence="6">
    <location>
        <begin position="152"/>
        <end position="171"/>
    </location>
</feature>
<dbReference type="EMBL" id="LN831790">
    <property type="protein sequence ID" value="CQR59705.1"/>
    <property type="molecule type" value="Genomic_DNA"/>
</dbReference>
<gene>
    <name evidence="8" type="primary">sle_02430</name>
</gene>
<proteinExistence type="predicted"/>
<dbReference type="GO" id="GO:0005886">
    <property type="term" value="C:plasma membrane"/>
    <property type="evidence" value="ECO:0007669"/>
    <property type="project" value="UniProtKB-SubCell"/>
</dbReference>
<dbReference type="PROSITE" id="PS50850">
    <property type="entry name" value="MFS"/>
    <property type="match status" value="1"/>
</dbReference>
<evidence type="ECO:0000313" key="8">
    <source>
        <dbReference type="EMBL" id="CQR59705.1"/>
    </source>
</evidence>
<keyword evidence="3 6" id="KW-0812">Transmembrane</keyword>
<accession>A0A0F7VLL1</accession>
<dbReference type="Gene3D" id="1.20.1250.20">
    <property type="entry name" value="MFS general substrate transporter like domains"/>
    <property type="match status" value="1"/>
</dbReference>
<feature type="transmembrane region" description="Helical" evidence="6">
    <location>
        <begin position="90"/>
        <end position="108"/>
    </location>
</feature>
<dbReference type="PANTHER" id="PTHR43124">
    <property type="entry name" value="PURINE EFFLUX PUMP PBUE"/>
    <property type="match status" value="1"/>
</dbReference>
<comment type="subcellular location">
    <subcellularLocation>
        <location evidence="1">Cell membrane</location>
        <topology evidence="1">Multi-pass membrane protein</topology>
    </subcellularLocation>
</comment>
<feature type="transmembrane region" description="Helical" evidence="6">
    <location>
        <begin position="177"/>
        <end position="199"/>
    </location>
</feature>
<evidence type="ECO:0000256" key="4">
    <source>
        <dbReference type="ARBA" id="ARBA00022989"/>
    </source>
</evidence>
<dbReference type="PANTHER" id="PTHR43124:SF3">
    <property type="entry name" value="CHLORAMPHENICOL EFFLUX PUMP RV0191"/>
    <property type="match status" value="1"/>
</dbReference>
<feature type="transmembrane region" description="Helical" evidence="6">
    <location>
        <begin position="286"/>
        <end position="306"/>
    </location>
</feature>
<evidence type="ECO:0000259" key="7">
    <source>
        <dbReference type="PROSITE" id="PS50850"/>
    </source>
</evidence>
<organism evidence="8 9">
    <name type="scientific">Streptomyces leeuwenhoekii</name>
    <dbReference type="NCBI Taxonomy" id="1437453"/>
    <lineage>
        <taxon>Bacteria</taxon>
        <taxon>Bacillati</taxon>
        <taxon>Actinomycetota</taxon>
        <taxon>Actinomycetes</taxon>
        <taxon>Kitasatosporales</taxon>
        <taxon>Streptomycetaceae</taxon>
        <taxon>Streptomyces</taxon>
    </lineage>
</organism>
<feature type="transmembrane region" description="Helical" evidence="6">
    <location>
        <begin position="59"/>
        <end position="78"/>
    </location>
</feature>
<dbReference type="InterPro" id="IPR011701">
    <property type="entry name" value="MFS"/>
</dbReference>
<evidence type="ECO:0000256" key="2">
    <source>
        <dbReference type="ARBA" id="ARBA00022475"/>
    </source>
</evidence>
<feature type="transmembrane region" description="Helical" evidence="6">
    <location>
        <begin position="375"/>
        <end position="396"/>
    </location>
</feature>
<evidence type="ECO:0000313" key="9">
    <source>
        <dbReference type="Proteomes" id="UP000035016"/>
    </source>
</evidence>
<feature type="transmembrane region" description="Helical" evidence="6">
    <location>
        <begin position="120"/>
        <end position="140"/>
    </location>
</feature>
<evidence type="ECO:0000256" key="6">
    <source>
        <dbReference type="SAM" id="Phobius"/>
    </source>
</evidence>
<dbReference type="InterPro" id="IPR050189">
    <property type="entry name" value="MFS_Efflux_Transporters"/>
</dbReference>
<feature type="domain" description="Major facilitator superfamily (MFS) profile" evidence="7">
    <location>
        <begin position="24"/>
        <end position="398"/>
    </location>
</feature>
<dbReference type="InterPro" id="IPR020846">
    <property type="entry name" value="MFS_dom"/>
</dbReference>
<feature type="transmembrane region" description="Helical" evidence="6">
    <location>
        <begin position="312"/>
        <end position="335"/>
    </location>
</feature>
<feature type="transmembrane region" description="Helical" evidence="6">
    <location>
        <begin position="220"/>
        <end position="243"/>
    </location>
</feature>
<reference evidence="8 9" key="1">
    <citation type="submission" date="2015-02" db="EMBL/GenBank/DDBJ databases">
        <authorList>
            <person name="Gomez-Escribano P.J."/>
        </authorList>
    </citation>
    <scope>NUCLEOTIDE SEQUENCE [LARGE SCALE GENOMIC DNA]</scope>
    <source>
        <strain evidence="9">C34 (DSM 42122 / NRRL B-24963)</strain>
    </source>
</reference>
<feature type="transmembrane region" description="Helical" evidence="6">
    <location>
        <begin position="347"/>
        <end position="369"/>
    </location>
</feature>
<evidence type="ECO:0000256" key="3">
    <source>
        <dbReference type="ARBA" id="ARBA00022692"/>
    </source>
</evidence>
<dbReference type="CDD" id="cd17324">
    <property type="entry name" value="MFS_NepI_like"/>
    <property type="match status" value="1"/>
</dbReference>
<dbReference type="Proteomes" id="UP000035016">
    <property type="component" value="Chromosome Chromosome"/>
</dbReference>
<dbReference type="InterPro" id="IPR036259">
    <property type="entry name" value="MFS_trans_sf"/>
</dbReference>
<keyword evidence="2" id="KW-1003">Cell membrane</keyword>
<name>A0A0F7VLL1_STRLW</name>
<evidence type="ECO:0000256" key="1">
    <source>
        <dbReference type="ARBA" id="ARBA00004651"/>
    </source>
</evidence>
<feature type="transmembrane region" description="Helical" evidence="6">
    <location>
        <begin position="255"/>
        <end position="274"/>
    </location>
</feature>
<dbReference type="AlphaFoldDB" id="A0A0F7VLL1"/>
<dbReference type="RefSeq" id="WP_176572882.1">
    <property type="nucleotide sequence ID" value="NZ_AZSD01000200.1"/>
</dbReference>
<keyword evidence="4 6" id="KW-1133">Transmembrane helix</keyword>
<dbReference type="Pfam" id="PF07690">
    <property type="entry name" value="MFS_1"/>
    <property type="match status" value="1"/>
</dbReference>
<evidence type="ECO:0000256" key="5">
    <source>
        <dbReference type="ARBA" id="ARBA00023136"/>
    </source>
</evidence>
<feature type="transmembrane region" description="Helical" evidence="6">
    <location>
        <begin position="21"/>
        <end position="39"/>
    </location>
</feature>
<protein>
    <submittedName>
        <fullName evidence="8">Purine ribonucleoside efflux pump nepI</fullName>
    </submittedName>
</protein>
<keyword evidence="5 6" id="KW-0472">Membrane</keyword>
<dbReference type="KEGG" id="sle:sle_02430"/>
<sequence>MAQSRQLTGVARDCPPRGRGGGWPAVAAVAGATFTVVTSEMLPVGLLTPIGEALEVTEGAAGLTLTVTGVVGAVSAPLLTPALGRLDRRLVLCVLMAVLAAGNLLAAWSPHFAVMVVARVLVGAGMGGVWAVAAGLAVRLVPGRSVGAATSLVFGGISVASVLGVPAGTYLGELAGWRAAFAAAAALALVVLAALAVSLPRLPADQEVRLGGMLRLAARPPVATGLGVVALLVTGHFAAYTYVRPALERLFAADASVIGTLLLVYGVAGVLGNFGAGAGASRSPRGVLAVISLVLAATVCLMPLIGGSVITAGVLLAVWGLAYGGVSVATQTWLIAAAGEAREAMSALFAGVFNGAIAVGAFAGGLVADGAGVRAVMYAGGALAAGALAVVVLGRAPGGGRVRSAR</sequence>
<dbReference type="SUPFAM" id="SSF103473">
    <property type="entry name" value="MFS general substrate transporter"/>
    <property type="match status" value="1"/>
</dbReference>
<dbReference type="GO" id="GO:0022857">
    <property type="term" value="F:transmembrane transporter activity"/>
    <property type="evidence" value="ECO:0007669"/>
    <property type="project" value="InterPro"/>
</dbReference>